<feature type="compositionally biased region" description="Basic and acidic residues" evidence="1">
    <location>
        <begin position="159"/>
        <end position="168"/>
    </location>
</feature>
<feature type="compositionally biased region" description="Basic residues" evidence="1">
    <location>
        <begin position="449"/>
        <end position="464"/>
    </location>
</feature>
<feature type="compositionally biased region" description="Basic and acidic residues" evidence="1">
    <location>
        <begin position="433"/>
        <end position="448"/>
    </location>
</feature>
<name>A0AAY4C738_9TELE</name>
<dbReference type="GeneTree" id="ENSGT00940000162625"/>
<dbReference type="Pfam" id="PF08312">
    <property type="entry name" value="cwf21"/>
    <property type="match status" value="1"/>
</dbReference>
<evidence type="ECO:0000256" key="1">
    <source>
        <dbReference type="SAM" id="MobiDB-lite"/>
    </source>
</evidence>
<feature type="compositionally biased region" description="Basic and acidic residues" evidence="1">
    <location>
        <begin position="264"/>
        <end position="285"/>
    </location>
</feature>
<dbReference type="CDD" id="cd21376">
    <property type="entry name" value="cwf21_SRRM3"/>
    <property type="match status" value="1"/>
</dbReference>
<dbReference type="PANTHER" id="PTHR34755">
    <property type="entry name" value="SERINE/ARGININE REPETITIVE MATRIX PROTEIN 3-RELATED"/>
    <property type="match status" value="1"/>
</dbReference>
<feature type="compositionally biased region" description="Basic residues" evidence="1">
    <location>
        <begin position="169"/>
        <end position="199"/>
    </location>
</feature>
<feature type="compositionally biased region" description="Low complexity" evidence="1">
    <location>
        <begin position="399"/>
        <end position="414"/>
    </location>
</feature>
<feature type="compositionally biased region" description="Acidic residues" evidence="1">
    <location>
        <begin position="116"/>
        <end position="128"/>
    </location>
</feature>
<feature type="compositionally biased region" description="Basic and acidic residues" evidence="1">
    <location>
        <begin position="324"/>
        <end position="334"/>
    </location>
</feature>
<feature type="compositionally biased region" description="Basic residues" evidence="1">
    <location>
        <begin position="347"/>
        <end position="398"/>
    </location>
</feature>
<gene>
    <name evidence="3" type="primary">SRRM3</name>
</gene>
<dbReference type="Ensembl" id="ENSDCDT00010035773.1">
    <property type="protein sequence ID" value="ENSDCDP00010028990.1"/>
    <property type="gene ID" value="ENSDCDG00010018282.1"/>
</dbReference>
<feature type="compositionally biased region" description="Basic residues" evidence="1">
    <location>
        <begin position="144"/>
        <end position="158"/>
    </location>
</feature>
<evidence type="ECO:0000313" key="3">
    <source>
        <dbReference type="Ensembl" id="ENSDCDP00010028990.1"/>
    </source>
</evidence>
<feature type="compositionally biased region" description="Low complexity" evidence="1">
    <location>
        <begin position="24"/>
        <end position="34"/>
    </location>
</feature>
<evidence type="ECO:0000313" key="4">
    <source>
        <dbReference type="Proteomes" id="UP000694580"/>
    </source>
</evidence>
<evidence type="ECO:0000259" key="2">
    <source>
        <dbReference type="SMART" id="SM01115"/>
    </source>
</evidence>
<accession>A0AAY4C738</accession>
<feature type="compositionally biased region" description="Basic and acidic residues" evidence="1">
    <location>
        <begin position="471"/>
        <end position="487"/>
    </location>
</feature>
<feature type="compositionally biased region" description="Low complexity" evidence="1">
    <location>
        <begin position="214"/>
        <end position="231"/>
    </location>
</feature>
<reference evidence="3" key="2">
    <citation type="submission" date="2025-09" db="UniProtKB">
        <authorList>
            <consortium name="Ensembl"/>
        </authorList>
    </citation>
    <scope>IDENTIFICATION</scope>
</reference>
<dbReference type="InterPro" id="IPR052109">
    <property type="entry name" value="SRRM_Domain-Containing"/>
</dbReference>
<keyword evidence="4" id="KW-1185">Reference proteome</keyword>
<sequence length="496" mass="55521">MYDGAKAPSPQDGTNGLPAQPGTPAAEEPAAEEPVVVKKARREILDHERKRRVELKCMELQEMMEEQGYSEEEIRQKVGTFRQMLMEKEGVITRDGLTPVALDPHHLNDPALADGYGEESDWQDGYYDDDYRTKRKLSSSPSPRPRKRKKRKSGRRRSRVEGSPDPRREKKKKSRKKHKRDRSGSLKNKHKDKNKQRKRSPADSPSRSSHRRWSCSSRSASVSSAGSLNGSPGRPARHRMDASDGSPGPAPAADDSSAWQNGNHGDRARNGKDHVRGHQDGEKVHNKFSSPGALLAQAQGSELPHGDQRQRPSAESSGKRRGRHQAEGRAHSSDSAHSQHNPPAKGKSAHQKKARGAHSSKRHHHRGRGQARHRSSSASPGRHRHASGRKKGRSRGGVRPRSSSWSSDRSSSHSNSRERDPSKAKSPHGRQMASREKDSPHPSDAEGRVRRRSRSYSPIRKRRRDSPSFMEARRITRCPEDRRRRDAAAPQAGLPR</sequence>
<dbReference type="PANTHER" id="PTHR34755:SF2">
    <property type="entry name" value="SERINE_ARGININE REPETITIVE MATRIX PROTEIN 3"/>
    <property type="match status" value="1"/>
</dbReference>
<dbReference type="InterPro" id="IPR047489">
    <property type="entry name" value="SRRM3_cwf21"/>
</dbReference>
<feature type="region of interest" description="Disordered" evidence="1">
    <location>
        <begin position="99"/>
        <end position="496"/>
    </location>
</feature>
<feature type="region of interest" description="Disordered" evidence="1">
    <location>
        <begin position="1"/>
        <end position="37"/>
    </location>
</feature>
<reference evidence="3" key="1">
    <citation type="submission" date="2025-08" db="UniProtKB">
        <authorList>
            <consortium name="Ensembl"/>
        </authorList>
    </citation>
    <scope>IDENTIFICATION</scope>
</reference>
<dbReference type="Gene3D" id="6.10.140.420">
    <property type="match status" value="1"/>
</dbReference>
<feature type="compositionally biased region" description="Low complexity" evidence="1">
    <location>
        <begin position="243"/>
        <end position="258"/>
    </location>
</feature>
<dbReference type="GO" id="GO:0003729">
    <property type="term" value="F:mRNA binding"/>
    <property type="evidence" value="ECO:0007669"/>
    <property type="project" value="TreeGrafter"/>
</dbReference>
<feature type="domain" description="CWF21" evidence="2">
    <location>
        <begin position="45"/>
        <end position="90"/>
    </location>
</feature>
<dbReference type="InterPro" id="IPR029360">
    <property type="entry name" value="SRRM_C"/>
</dbReference>
<dbReference type="Pfam" id="PF15230">
    <property type="entry name" value="SRRM_C"/>
    <property type="match status" value="1"/>
</dbReference>
<dbReference type="SMART" id="SM01115">
    <property type="entry name" value="cwf21"/>
    <property type="match status" value="1"/>
</dbReference>
<protein>
    <recommendedName>
        <fullName evidence="2">CWF21 domain-containing protein</fullName>
    </recommendedName>
</protein>
<dbReference type="GO" id="GO:0005634">
    <property type="term" value="C:nucleus"/>
    <property type="evidence" value="ECO:0007669"/>
    <property type="project" value="UniProtKB-ARBA"/>
</dbReference>
<dbReference type="InterPro" id="IPR013170">
    <property type="entry name" value="mRNA_splic_Cwf21_dom"/>
</dbReference>
<organism evidence="3 4">
    <name type="scientific">Denticeps clupeoides</name>
    <name type="common">denticle herring</name>
    <dbReference type="NCBI Taxonomy" id="299321"/>
    <lineage>
        <taxon>Eukaryota</taxon>
        <taxon>Metazoa</taxon>
        <taxon>Chordata</taxon>
        <taxon>Craniata</taxon>
        <taxon>Vertebrata</taxon>
        <taxon>Euteleostomi</taxon>
        <taxon>Actinopterygii</taxon>
        <taxon>Neopterygii</taxon>
        <taxon>Teleostei</taxon>
        <taxon>Clupei</taxon>
        <taxon>Clupeiformes</taxon>
        <taxon>Denticipitoidei</taxon>
        <taxon>Denticipitidae</taxon>
        <taxon>Denticeps</taxon>
    </lineage>
</organism>
<dbReference type="AlphaFoldDB" id="A0AAY4C738"/>
<dbReference type="Proteomes" id="UP000694580">
    <property type="component" value="Unplaced"/>
</dbReference>
<proteinExistence type="predicted"/>